<evidence type="ECO:0000259" key="3">
    <source>
        <dbReference type="Pfam" id="PF01464"/>
    </source>
</evidence>
<dbReference type="RefSeq" id="WP_229794079.1">
    <property type="nucleotide sequence ID" value="NZ_BMXA01000001.1"/>
</dbReference>
<keyword evidence="5" id="KW-1185">Reference proteome</keyword>
<evidence type="ECO:0000256" key="1">
    <source>
        <dbReference type="ARBA" id="ARBA00007734"/>
    </source>
</evidence>
<dbReference type="Gene3D" id="1.10.530.10">
    <property type="match status" value="1"/>
</dbReference>
<proteinExistence type="inferred from homology"/>
<feature type="transmembrane region" description="Helical" evidence="2">
    <location>
        <begin position="27"/>
        <end position="48"/>
    </location>
</feature>
<gene>
    <name evidence="4" type="ORF">GCM10008090_04360</name>
</gene>
<keyword evidence="2" id="KW-1133">Transmembrane helix</keyword>
<reference evidence="4" key="1">
    <citation type="journal article" date="2014" name="Int. J. Syst. Evol. Microbiol.">
        <title>Complete genome sequence of Corynebacterium casei LMG S-19264T (=DSM 44701T), isolated from a smear-ripened cheese.</title>
        <authorList>
            <consortium name="US DOE Joint Genome Institute (JGI-PGF)"/>
            <person name="Walter F."/>
            <person name="Albersmeier A."/>
            <person name="Kalinowski J."/>
            <person name="Ruckert C."/>
        </authorList>
    </citation>
    <scope>NUCLEOTIDE SEQUENCE</scope>
    <source>
        <strain evidence="4">KCTC 12711</strain>
    </source>
</reference>
<keyword evidence="2" id="KW-0812">Transmembrane</keyword>
<dbReference type="Pfam" id="PF01464">
    <property type="entry name" value="SLT"/>
    <property type="match status" value="1"/>
</dbReference>
<dbReference type="InterPro" id="IPR008258">
    <property type="entry name" value="Transglycosylase_SLT_dom_1"/>
</dbReference>
<comment type="similarity">
    <text evidence="1">Belongs to the transglycosylase Slt family.</text>
</comment>
<name>A0A918RI35_9GAMM</name>
<evidence type="ECO:0000256" key="2">
    <source>
        <dbReference type="SAM" id="Phobius"/>
    </source>
</evidence>
<evidence type="ECO:0000313" key="5">
    <source>
        <dbReference type="Proteomes" id="UP000614811"/>
    </source>
</evidence>
<feature type="domain" description="Transglycosylase SLT" evidence="3">
    <location>
        <begin position="118"/>
        <end position="210"/>
    </location>
</feature>
<evidence type="ECO:0000313" key="4">
    <source>
        <dbReference type="EMBL" id="GGZ98935.1"/>
    </source>
</evidence>
<dbReference type="AlphaFoldDB" id="A0A918RI35"/>
<dbReference type="InterPro" id="IPR023346">
    <property type="entry name" value="Lysozyme-like_dom_sf"/>
</dbReference>
<dbReference type="EMBL" id="BMXA01000001">
    <property type="protein sequence ID" value="GGZ98935.1"/>
    <property type="molecule type" value="Genomic_DNA"/>
</dbReference>
<dbReference type="PANTHER" id="PTHR37423:SF2">
    <property type="entry name" value="MEMBRANE-BOUND LYTIC MUREIN TRANSGLYCOSYLASE C"/>
    <property type="match status" value="1"/>
</dbReference>
<protein>
    <recommendedName>
        <fullName evidence="3">Transglycosylase SLT domain-containing protein</fullName>
    </recommendedName>
</protein>
<dbReference type="SUPFAM" id="SSF53955">
    <property type="entry name" value="Lysozyme-like"/>
    <property type="match status" value="1"/>
</dbReference>
<reference evidence="4" key="2">
    <citation type="submission" date="2020-09" db="EMBL/GenBank/DDBJ databases">
        <authorList>
            <person name="Sun Q."/>
            <person name="Kim S."/>
        </authorList>
    </citation>
    <scope>NUCLEOTIDE SEQUENCE</scope>
    <source>
        <strain evidence="4">KCTC 12711</strain>
    </source>
</reference>
<accession>A0A918RI35</accession>
<dbReference type="PANTHER" id="PTHR37423">
    <property type="entry name" value="SOLUBLE LYTIC MUREIN TRANSGLYCOSYLASE-RELATED"/>
    <property type="match status" value="1"/>
</dbReference>
<comment type="caution">
    <text evidence="4">The sequence shown here is derived from an EMBL/GenBank/DDBJ whole genome shotgun (WGS) entry which is preliminary data.</text>
</comment>
<organism evidence="4 5">
    <name type="scientific">Arenicella chitinivorans</name>
    <dbReference type="NCBI Taxonomy" id="1329800"/>
    <lineage>
        <taxon>Bacteria</taxon>
        <taxon>Pseudomonadati</taxon>
        <taxon>Pseudomonadota</taxon>
        <taxon>Gammaproteobacteria</taxon>
        <taxon>Arenicellales</taxon>
        <taxon>Arenicellaceae</taxon>
        <taxon>Arenicella</taxon>
    </lineage>
</organism>
<sequence>MLGVAVLRIKTENIELIRTALKYASRLAWRLFGLIATVVIVNSGQIPLAQADTFRVEPARVETTDPALIQALQQATQDVHEQRTDLDSLVWLSTMSDKLVQRIPNPFYRIRLLKAVHSEAHAAGLDPQLVLAVIDIESNFDRYALSNAGAQGLMQIMPFWKDVYGRPDDDLYNPLVSLRYGCAILRHYMNKHTKLEDALAAYNGSLGRQKYPRKVLGRLARQWEFKSDRYSRRLPTAEMAVNDIGTGLPSGAPLN</sequence>
<keyword evidence="2" id="KW-0472">Membrane</keyword>
<dbReference type="Proteomes" id="UP000614811">
    <property type="component" value="Unassembled WGS sequence"/>
</dbReference>